<proteinExistence type="predicted"/>
<gene>
    <name evidence="4" type="ORF">RHS01_10734</name>
</gene>
<accession>A0A8H7LZS5</accession>
<evidence type="ECO:0000259" key="3">
    <source>
        <dbReference type="PROSITE" id="PS50030"/>
    </source>
</evidence>
<feature type="compositionally biased region" description="Acidic residues" evidence="2">
    <location>
        <begin position="249"/>
        <end position="263"/>
    </location>
</feature>
<dbReference type="AlphaFoldDB" id="A0A8H7LZS5"/>
<feature type="compositionally biased region" description="Polar residues" evidence="2">
    <location>
        <begin position="187"/>
        <end position="201"/>
    </location>
</feature>
<evidence type="ECO:0000313" key="5">
    <source>
        <dbReference type="Proteomes" id="UP000614334"/>
    </source>
</evidence>
<feature type="region of interest" description="Disordered" evidence="2">
    <location>
        <begin position="182"/>
        <end position="201"/>
    </location>
</feature>
<dbReference type="GO" id="GO:0030276">
    <property type="term" value="F:clathrin binding"/>
    <property type="evidence" value="ECO:0007669"/>
    <property type="project" value="TreeGrafter"/>
</dbReference>
<feature type="repeat" description="TPR" evidence="1">
    <location>
        <begin position="557"/>
        <end position="590"/>
    </location>
</feature>
<feature type="compositionally biased region" description="Polar residues" evidence="2">
    <location>
        <begin position="46"/>
        <end position="66"/>
    </location>
</feature>
<dbReference type="Gene3D" id="1.25.40.10">
    <property type="entry name" value="Tetratricopeptide repeat domain"/>
    <property type="match status" value="1"/>
</dbReference>
<feature type="region of interest" description="Disordered" evidence="2">
    <location>
        <begin position="247"/>
        <end position="306"/>
    </location>
</feature>
<keyword evidence="1" id="KW-0802">TPR repeat</keyword>
<dbReference type="SMART" id="SM00028">
    <property type="entry name" value="TPR"/>
    <property type="match status" value="3"/>
</dbReference>
<feature type="region of interest" description="Disordered" evidence="2">
    <location>
        <begin position="344"/>
        <end position="396"/>
    </location>
</feature>
<evidence type="ECO:0000256" key="1">
    <source>
        <dbReference type="PROSITE-ProRule" id="PRU00339"/>
    </source>
</evidence>
<sequence>MLRAFVRHPSASKQPANQSLGSQLNAASKSTLGTGSQPGSRAHTPSYFSSSVISPQPVGQAQRQNPSLTVTGISAKSPASARSPPSASAGDAFGDLFALSGASQAKNMTIAERQAQANQAQAKAQELARKEREKNGAFWDQLEFSTSGRSTPMSNPNRSTPSLVPQPQTQAPRINTELLVPSRASPLPSSKPSGSAITPASNADMWDLDSFLTSSKPVSPAPASLDAGHRARESKCLREKLPRAFWDPGDFDWGDREDGDDLLGELGKPVAQAPNEDSRTDAQPTPSNRHEQAPKKRHGSPPPHILGQIVEMGFSVQQAKVALANTSTGTDVQAALEALLAAGVPDSRQDQRSSEDDLERFRAEDEAVREQYEIERQGRRTRPTRNAAPEPANDEPTLQLQERADQLMAQASLFGSSMLNRANALWKEDSARPAWMAEASSPSRDNDTRIPEHSGFRDDDSDSVLPARPQPKPRRSAPDRQISQPTIVTTAPSRPADKLASLFSDTTTYVSPSRRKAPSHTPTPIQSSPVEHRIKSPVVQLRTRNNPTVSADILSVVQTHRTKGTDSFKLGQYGVAIESYTAALELLPEEHLTRIPLLNNRAAARSKIGDTSGAIEDCTAVLQAIGDDFDPAREAPVPDVDLNGAFVKALRRRAEMLESTEKWKRAREDWERLVKAGGAWAGSKASSDGVQGAGRCKRMEDGGGAPVSKPHGSVTSTKPKPRPRPRPAPARTTPSNPEDSAVHRLKVANAAAEAEGDQKHALKDSIDARVLAWKGGKENNIRALIASLDTILWPELGWTKVGMHELVMPNQVKIKYVKAIAKVHPDKLNTGSTTVEQRMIANSVFGALNEAWNAFQP</sequence>
<feature type="region of interest" description="Disordered" evidence="2">
    <location>
        <begin position="125"/>
        <end position="171"/>
    </location>
</feature>
<dbReference type="InterPro" id="IPR009060">
    <property type="entry name" value="UBA-like_sf"/>
</dbReference>
<dbReference type="Proteomes" id="UP000614334">
    <property type="component" value="Unassembled WGS sequence"/>
</dbReference>
<dbReference type="GO" id="GO:0072583">
    <property type="term" value="P:clathrin-dependent endocytosis"/>
    <property type="evidence" value="ECO:0007669"/>
    <property type="project" value="TreeGrafter"/>
</dbReference>
<organism evidence="4 5">
    <name type="scientific">Rhizoctonia solani</name>
    <dbReference type="NCBI Taxonomy" id="456999"/>
    <lineage>
        <taxon>Eukaryota</taxon>
        <taxon>Fungi</taxon>
        <taxon>Dikarya</taxon>
        <taxon>Basidiomycota</taxon>
        <taxon>Agaricomycotina</taxon>
        <taxon>Agaricomycetes</taxon>
        <taxon>Cantharellales</taxon>
        <taxon>Ceratobasidiaceae</taxon>
        <taxon>Rhizoctonia</taxon>
    </lineage>
</organism>
<dbReference type="InterPro" id="IPR036869">
    <property type="entry name" value="J_dom_sf"/>
</dbReference>
<feature type="region of interest" description="Disordered" evidence="2">
    <location>
        <begin position="1"/>
        <end position="66"/>
    </location>
</feature>
<dbReference type="SUPFAM" id="SSF46934">
    <property type="entry name" value="UBA-like"/>
    <property type="match status" value="1"/>
</dbReference>
<evidence type="ECO:0000256" key="2">
    <source>
        <dbReference type="SAM" id="MobiDB-lite"/>
    </source>
</evidence>
<dbReference type="PROSITE" id="PS50030">
    <property type="entry name" value="UBA"/>
    <property type="match status" value="1"/>
</dbReference>
<feature type="compositionally biased region" description="Polar residues" evidence="2">
    <location>
        <begin position="11"/>
        <end position="39"/>
    </location>
</feature>
<dbReference type="InterPro" id="IPR019734">
    <property type="entry name" value="TPR_rpt"/>
</dbReference>
<dbReference type="SUPFAM" id="SSF46565">
    <property type="entry name" value="Chaperone J-domain"/>
    <property type="match status" value="1"/>
</dbReference>
<reference evidence="4" key="1">
    <citation type="submission" date="2020-09" db="EMBL/GenBank/DDBJ databases">
        <title>Comparative genome analyses of four rice-infecting Rhizoctonia solani isolates reveal extensive enrichment of homogalacturonan modification genes.</title>
        <authorList>
            <person name="Lee D.-Y."/>
            <person name="Jeon J."/>
            <person name="Kim K.-T."/>
            <person name="Cheong K."/>
            <person name="Song H."/>
            <person name="Choi G."/>
            <person name="Ko J."/>
            <person name="Opiyo S.O."/>
            <person name="Zuo S."/>
            <person name="Madhav S."/>
            <person name="Lee Y.-H."/>
            <person name="Wang G.-L."/>
        </authorList>
    </citation>
    <scope>NUCLEOTIDE SEQUENCE</scope>
    <source>
        <strain evidence="4">AG1-IA B2</strain>
    </source>
</reference>
<feature type="compositionally biased region" description="Polar residues" evidence="2">
    <location>
        <begin position="481"/>
        <end position="492"/>
    </location>
</feature>
<dbReference type="Gene3D" id="1.10.8.10">
    <property type="entry name" value="DNA helicase RuvA subunit, C-terminal domain"/>
    <property type="match status" value="1"/>
</dbReference>
<dbReference type="InterPro" id="IPR015940">
    <property type="entry name" value="UBA"/>
</dbReference>
<dbReference type="GO" id="GO:0031982">
    <property type="term" value="C:vesicle"/>
    <property type="evidence" value="ECO:0007669"/>
    <property type="project" value="TreeGrafter"/>
</dbReference>
<protein>
    <recommendedName>
        <fullName evidence="3">UBA domain-containing protein</fullName>
    </recommendedName>
</protein>
<dbReference type="PANTHER" id="PTHR23172:SF19">
    <property type="entry name" value="J DOMAIN-CONTAINING PROTEIN"/>
    <property type="match status" value="1"/>
</dbReference>
<feature type="compositionally biased region" description="Basic and acidic residues" evidence="2">
    <location>
        <begin position="347"/>
        <end position="378"/>
    </location>
</feature>
<feature type="domain" description="UBA" evidence="3">
    <location>
        <begin position="300"/>
        <end position="342"/>
    </location>
</feature>
<dbReference type="InterPro" id="IPR011990">
    <property type="entry name" value="TPR-like_helical_dom_sf"/>
</dbReference>
<dbReference type="FunFam" id="1.10.287.110:FF:000002">
    <property type="entry name" value="putative tyrosine-protein phosphatase auxilin isoform X2"/>
    <property type="match status" value="1"/>
</dbReference>
<name>A0A8H7LZS5_9AGAM</name>
<feature type="compositionally biased region" description="Basic and acidic residues" evidence="2">
    <location>
        <begin position="444"/>
        <end position="458"/>
    </location>
</feature>
<dbReference type="SUPFAM" id="SSF48452">
    <property type="entry name" value="TPR-like"/>
    <property type="match status" value="1"/>
</dbReference>
<dbReference type="EMBL" id="JACYCF010000037">
    <property type="protein sequence ID" value="KAF8748539.1"/>
    <property type="molecule type" value="Genomic_DNA"/>
</dbReference>
<dbReference type="GO" id="GO:0072318">
    <property type="term" value="P:clathrin coat disassembly"/>
    <property type="evidence" value="ECO:0007669"/>
    <property type="project" value="TreeGrafter"/>
</dbReference>
<feature type="compositionally biased region" description="Polar residues" evidence="2">
    <location>
        <begin position="520"/>
        <end position="529"/>
    </location>
</feature>
<feature type="region of interest" description="Disordered" evidence="2">
    <location>
        <begin position="681"/>
        <end position="741"/>
    </location>
</feature>
<dbReference type="Gene3D" id="1.10.287.110">
    <property type="entry name" value="DnaJ domain"/>
    <property type="match status" value="1"/>
</dbReference>
<feature type="compositionally biased region" description="Basic and acidic residues" evidence="2">
    <location>
        <begin position="126"/>
        <end position="135"/>
    </location>
</feature>
<dbReference type="PROSITE" id="PS50005">
    <property type="entry name" value="TPR"/>
    <property type="match status" value="1"/>
</dbReference>
<feature type="compositionally biased region" description="Polar residues" evidence="2">
    <location>
        <begin position="143"/>
        <end position="171"/>
    </location>
</feature>
<comment type="caution">
    <text evidence="4">The sequence shown here is derived from an EMBL/GenBank/DDBJ whole genome shotgun (WGS) entry which is preliminary data.</text>
</comment>
<dbReference type="PANTHER" id="PTHR23172">
    <property type="entry name" value="AUXILIN/CYCLIN G-ASSOCIATED KINASE-RELATED"/>
    <property type="match status" value="1"/>
</dbReference>
<dbReference type="GO" id="GO:0005737">
    <property type="term" value="C:cytoplasm"/>
    <property type="evidence" value="ECO:0007669"/>
    <property type="project" value="TreeGrafter"/>
</dbReference>
<evidence type="ECO:0000313" key="4">
    <source>
        <dbReference type="EMBL" id="KAF8748539.1"/>
    </source>
</evidence>
<feature type="region of interest" description="Disordered" evidence="2">
    <location>
        <begin position="436"/>
        <end position="532"/>
    </location>
</feature>